<dbReference type="EMBL" id="SRLO01000160">
    <property type="protein sequence ID" value="TNN70691.1"/>
    <property type="molecule type" value="Genomic_DNA"/>
</dbReference>
<sequence length="148" mass="16036">MRGRQIATLCDAPQLLVLMSKAPFSNTQQANSLLSAPVEKPIGWNAEPSGLKADGKQRKFSCSGTEGSVVYWGRGKVPRQLSALTLYRYEQSVLHYCHAHLSLQLNVGMEPPTQALGAPRPAEYRAGTSAPLPSEPVLPGPQTHSHLH</sequence>
<keyword evidence="3" id="KW-1185">Reference proteome</keyword>
<feature type="region of interest" description="Disordered" evidence="1">
    <location>
        <begin position="114"/>
        <end position="148"/>
    </location>
</feature>
<reference evidence="2 3" key="1">
    <citation type="submission" date="2019-03" db="EMBL/GenBank/DDBJ databases">
        <title>First draft genome of Liparis tanakae, snailfish: a comprehensive survey of snailfish specific genes.</title>
        <authorList>
            <person name="Kim W."/>
            <person name="Song I."/>
            <person name="Jeong J.-H."/>
            <person name="Kim D."/>
            <person name="Kim S."/>
            <person name="Ryu S."/>
            <person name="Song J.Y."/>
            <person name="Lee S.K."/>
        </authorList>
    </citation>
    <scope>NUCLEOTIDE SEQUENCE [LARGE SCALE GENOMIC DNA]</scope>
    <source>
        <tissue evidence="2">Muscle</tissue>
    </source>
</reference>
<dbReference type="Proteomes" id="UP000314294">
    <property type="component" value="Unassembled WGS sequence"/>
</dbReference>
<gene>
    <name evidence="2" type="ORF">EYF80_019128</name>
</gene>
<dbReference type="AlphaFoldDB" id="A0A4Z2HYP9"/>
<comment type="caution">
    <text evidence="2">The sequence shown here is derived from an EMBL/GenBank/DDBJ whole genome shotgun (WGS) entry which is preliminary data.</text>
</comment>
<name>A0A4Z2HYP9_9TELE</name>
<protein>
    <submittedName>
        <fullName evidence="2">Uncharacterized protein</fullName>
    </submittedName>
</protein>
<accession>A0A4Z2HYP9</accession>
<evidence type="ECO:0000313" key="3">
    <source>
        <dbReference type="Proteomes" id="UP000314294"/>
    </source>
</evidence>
<evidence type="ECO:0000313" key="2">
    <source>
        <dbReference type="EMBL" id="TNN70691.1"/>
    </source>
</evidence>
<organism evidence="2 3">
    <name type="scientific">Liparis tanakae</name>
    <name type="common">Tanaka's snailfish</name>
    <dbReference type="NCBI Taxonomy" id="230148"/>
    <lineage>
        <taxon>Eukaryota</taxon>
        <taxon>Metazoa</taxon>
        <taxon>Chordata</taxon>
        <taxon>Craniata</taxon>
        <taxon>Vertebrata</taxon>
        <taxon>Euteleostomi</taxon>
        <taxon>Actinopterygii</taxon>
        <taxon>Neopterygii</taxon>
        <taxon>Teleostei</taxon>
        <taxon>Neoteleostei</taxon>
        <taxon>Acanthomorphata</taxon>
        <taxon>Eupercaria</taxon>
        <taxon>Perciformes</taxon>
        <taxon>Cottioidei</taxon>
        <taxon>Cottales</taxon>
        <taxon>Liparidae</taxon>
        <taxon>Liparis</taxon>
    </lineage>
</organism>
<evidence type="ECO:0000256" key="1">
    <source>
        <dbReference type="SAM" id="MobiDB-lite"/>
    </source>
</evidence>
<proteinExistence type="predicted"/>